<reference evidence="1" key="2">
    <citation type="submission" date="2021-03" db="UniProtKB">
        <authorList>
            <consortium name="EnsemblPlants"/>
        </authorList>
    </citation>
    <scope>IDENTIFICATION</scope>
</reference>
<dbReference type="Gramene" id="AUR62028045-RA">
    <property type="protein sequence ID" value="AUR62028045-RA:cds"/>
    <property type="gene ID" value="AUR62028045"/>
</dbReference>
<accession>A0A803MF02</accession>
<proteinExistence type="predicted"/>
<keyword evidence="2" id="KW-1185">Reference proteome</keyword>
<name>A0A803MF02_CHEQI</name>
<dbReference type="EnsemblPlants" id="AUR62028045-RA">
    <property type="protein sequence ID" value="AUR62028045-RA:cds"/>
    <property type="gene ID" value="AUR62028045"/>
</dbReference>
<sequence length="434" mass="49034">MRFRNTGVDLRHFEEPNGHPLDMRVPRENFDFNEGHQFDGPLSWSDSEGSDGFHTVEENLSNDESGVVEMEIEEVRRDLILSPGRRLGLGEDPYAEFAPGRQPYPPIVYPTNDCGKQKVDEADREPAARRMLDFDIGRTTADQVPIPPLAANLPTPPRHFFQWASTPIAFGGSTPVRLGTGGGNNLENSFMHRDVENPSIMATMLEFDEDPGDAEYECIVEASTILSLGIRNARRMEIQEIHCNVRANSSPFLRLSPADLGGLPNLPLTEFDPPNTPVSHLSSFNFTELFNYDDSANTKKRIRKAVGHMPLSIDGDSIRYSEIDYEWVERKRLKRLHRWSDKGGFSIWINDENGRKKFASKAISDPDMAREFGVGIDDDLLKARVKNKRLQEFSSSSSGSFKRQKSEEVTLAFREVRDDMDIDLQLSILDLMLG</sequence>
<dbReference type="Proteomes" id="UP000596660">
    <property type="component" value="Unplaced"/>
</dbReference>
<reference evidence="1" key="1">
    <citation type="journal article" date="2017" name="Nature">
        <title>The genome of Chenopodium quinoa.</title>
        <authorList>
            <person name="Jarvis D.E."/>
            <person name="Ho Y.S."/>
            <person name="Lightfoot D.J."/>
            <person name="Schmoeckel S.M."/>
            <person name="Li B."/>
            <person name="Borm T.J.A."/>
            <person name="Ohyanagi H."/>
            <person name="Mineta K."/>
            <person name="Michell C.T."/>
            <person name="Saber N."/>
            <person name="Kharbatia N.M."/>
            <person name="Rupper R.R."/>
            <person name="Sharp A.R."/>
            <person name="Dally N."/>
            <person name="Boughton B.A."/>
            <person name="Woo Y.H."/>
            <person name="Gao G."/>
            <person name="Schijlen E.G.W.M."/>
            <person name="Guo X."/>
            <person name="Momin A.A."/>
            <person name="Negrao S."/>
            <person name="Al-Babili S."/>
            <person name="Gehring C."/>
            <person name="Roessner U."/>
            <person name="Jung C."/>
            <person name="Murphy K."/>
            <person name="Arold S.T."/>
            <person name="Gojobori T."/>
            <person name="van der Linden C.G."/>
            <person name="van Loo E.N."/>
            <person name="Jellen E.N."/>
            <person name="Maughan P.J."/>
            <person name="Tester M."/>
        </authorList>
    </citation>
    <scope>NUCLEOTIDE SEQUENCE [LARGE SCALE GENOMIC DNA]</scope>
    <source>
        <strain evidence="1">cv. PI 614886</strain>
    </source>
</reference>
<evidence type="ECO:0000313" key="2">
    <source>
        <dbReference type="Proteomes" id="UP000596660"/>
    </source>
</evidence>
<evidence type="ECO:0000313" key="1">
    <source>
        <dbReference type="EnsemblPlants" id="AUR62028045-RA:cds"/>
    </source>
</evidence>
<dbReference type="AlphaFoldDB" id="A0A803MF02"/>
<protein>
    <submittedName>
        <fullName evidence="1">Uncharacterized protein</fullName>
    </submittedName>
</protein>
<organism evidence="1 2">
    <name type="scientific">Chenopodium quinoa</name>
    <name type="common">Quinoa</name>
    <dbReference type="NCBI Taxonomy" id="63459"/>
    <lineage>
        <taxon>Eukaryota</taxon>
        <taxon>Viridiplantae</taxon>
        <taxon>Streptophyta</taxon>
        <taxon>Embryophyta</taxon>
        <taxon>Tracheophyta</taxon>
        <taxon>Spermatophyta</taxon>
        <taxon>Magnoliopsida</taxon>
        <taxon>eudicotyledons</taxon>
        <taxon>Gunneridae</taxon>
        <taxon>Pentapetalae</taxon>
        <taxon>Caryophyllales</taxon>
        <taxon>Chenopodiaceae</taxon>
        <taxon>Chenopodioideae</taxon>
        <taxon>Atripliceae</taxon>
        <taxon>Chenopodium</taxon>
    </lineage>
</organism>